<organism evidence="1">
    <name type="scientific">Leyella stercorea CAG:629</name>
    <dbReference type="NCBI Taxonomy" id="1263103"/>
    <lineage>
        <taxon>Bacteria</taxon>
        <taxon>Pseudomonadati</taxon>
        <taxon>Bacteroidota</taxon>
        <taxon>Bacteroidia</taxon>
        <taxon>Bacteroidales</taxon>
        <taxon>Prevotellaceae</taxon>
        <taxon>Leyella</taxon>
    </lineage>
</organism>
<protein>
    <submittedName>
        <fullName evidence="1">Uncharacterized protein</fullName>
    </submittedName>
</protein>
<dbReference type="AlphaFoldDB" id="R7GUX5"/>
<accession>R7GUX5</accession>
<name>R7GUX5_9BACT</name>
<dbReference type="EMBL" id="CBIT010000077">
    <property type="protein sequence ID" value="CDE31199.1"/>
    <property type="molecule type" value="Genomic_DNA"/>
</dbReference>
<proteinExistence type="predicted"/>
<evidence type="ECO:0000313" key="1">
    <source>
        <dbReference type="EMBL" id="CDE31199.1"/>
    </source>
</evidence>
<sequence length="312" mass="34518">MVCRLYTLVLECALFTRSDVGECGDVCAVAEEFQLHIARKRSTSDGCGWCLHADIGVRSTLVTWHNLEVSWHLWCGCWHLRNLHVVYEERALVCLAHAVDAEVVQTVLLGAICASKGVATRIVCDVGRCDNLFGERLCCRSQAYGCSYALYGVGVNSIERELVSCVLLHVHCWRYEPVVARVFCVVLISGCFIVAIESPSRFVVICVDNCQLVEEFFAVYRVLVRQLHAYTDGYVSRLCKLALHVAVVGCHLIIIGGEVGRSNLVGVCVLGQTLCKSRYIRCVVAVHTHYGVGQFVGIEEATVDTCGRCLPR</sequence>
<reference evidence="1" key="1">
    <citation type="submission" date="2012-11" db="EMBL/GenBank/DDBJ databases">
        <title>Dependencies among metagenomic species, viruses, plasmids and units of genetic variation.</title>
        <authorList>
            <person name="Nielsen H.B."/>
            <person name="Almeida M."/>
            <person name="Juncker A.S."/>
            <person name="Rasmussen S."/>
            <person name="Li J."/>
            <person name="Sunagawa S."/>
            <person name="Plichta D."/>
            <person name="Gautier L."/>
            <person name="Le Chatelier E."/>
            <person name="Peletier E."/>
            <person name="Bonde I."/>
            <person name="Nielsen T."/>
            <person name="Manichanh C."/>
            <person name="Arumugam M."/>
            <person name="Batto J."/>
            <person name="Santos M.B.Q.D."/>
            <person name="Blom N."/>
            <person name="Borruel N."/>
            <person name="Burgdorf K.S."/>
            <person name="Boumezbeur F."/>
            <person name="Casellas F."/>
            <person name="Dore J."/>
            <person name="Guarner F."/>
            <person name="Hansen T."/>
            <person name="Hildebrand F."/>
            <person name="Kaas R.S."/>
            <person name="Kennedy S."/>
            <person name="Kristiansen K."/>
            <person name="Kultima J.R."/>
            <person name="Leonard P."/>
            <person name="Levenez F."/>
            <person name="Lund O."/>
            <person name="Moumen B."/>
            <person name="Le Paslier D."/>
            <person name="Pons N."/>
            <person name="Pedersen O."/>
            <person name="Prifti E."/>
            <person name="Qin J."/>
            <person name="Raes J."/>
            <person name="Tap J."/>
            <person name="Tims S."/>
            <person name="Ussery D.W."/>
            <person name="Yamada T."/>
            <person name="MetaHit consortium"/>
            <person name="Renault P."/>
            <person name="Sicheritz-Ponten T."/>
            <person name="Bork P."/>
            <person name="Wang J."/>
            <person name="Brunak S."/>
            <person name="Ehrlich S.D."/>
        </authorList>
    </citation>
    <scope>NUCLEOTIDE SEQUENCE [LARGE SCALE GENOMIC DNA]</scope>
</reference>
<gene>
    <name evidence="1" type="ORF">BN741_00973</name>
</gene>
<comment type="caution">
    <text evidence="1">The sequence shown here is derived from an EMBL/GenBank/DDBJ whole genome shotgun (WGS) entry which is preliminary data.</text>
</comment>
<dbReference type="Proteomes" id="UP000018072">
    <property type="component" value="Unassembled WGS sequence"/>
</dbReference>